<keyword evidence="2" id="KW-0812">Transmembrane</keyword>
<feature type="transmembrane region" description="Helical" evidence="2">
    <location>
        <begin position="21"/>
        <end position="43"/>
    </location>
</feature>
<proteinExistence type="predicted"/>
<dbReference type="Proteomes" id="UP001152888">
    <property type="component" value="Unassembled WGS sequence"/>
</dbReference>
<keyword evidence="2" id="KW-0472">Membrane</keyword>
<evidence type="ECO:0000313" key="3">
    <source>
        <dbReference type="EMBL" id="CAH1975976.1"/>
    </source>
</evidence>
<evidence type="ECO:0000313" key="4">
    <source>
        <dbReference type="Proteomes" id="UP001152888"/>
    </source>
</evidence>
<evidence type="ECO:0000256" key="1">
    <source>
        <dbReference type="SAM" id="MobiDB-lite"/>
    </source>
</evidence>
<organism evidence="3 4">
    <name type="scientific">Acanthoscelides obtectus</name>
    <name type="common">Bean weevil</name>
    <name type="synonym">Bruchus obtectus</name>
    <dbReference type="NCBI Taxonomy" id="200917"/>
    <lineage>
        <taxon>Eukaryota</taxon>
        <taxon>Metazoa</taxon>
        <taxon>Ecdysozoa</taxon>
        <taxon>Arthropoda</taxon>
        <taxon>Hexapoda</taxon>
        <taxon>Insecta</taxon>
        <taxon>Pterygota</taxon>
        <taxon>Neoptera</taxon>
        <taxon>Endopterygota</taxon>
        <taxon>Coleoptera</taxon>
        <taxon>Polyphaga</taxon>
        <taxon>Cucujiformia</taxon>
        <taxon>Chrysomeloidea</taxon>
        <taxon>Chrysomelidae</taxon>
        <taxon>Bruchinae</taxon>
        <taxon>Bruchini</taxon>
        <taxon>Acanthoscelides</taxon>
    </lineage>
</organism>
<gene>
    <name evidence="3" type="ORF">ACAOBT_LOCUS11875</name>
</gene>
<feature type="compositionally biased region" description="Pro residues" evidence="1">
    <location>
        <begin position="291"/>
        <end position="302"/>
    </location>
</feature>
<comment type="caution">
    <text evidence="3">The sequence shown here is derived from an EMBL/GenBank/DDBJ whole genome shotgun (WGS) entry which is preliminary data.</text>
</comment>
<reference evidence="3" key="1">
    <citation type="submission" date="2022-03" db="EMBL/GenBank/DDBJ databases">
        <authorList>
            <person name="Sayadi A."/>
        </authorList>
    </citation>
    <scope>NUCLEOTIDE SEQUENCE</scope>
</reference>
<accession>A0A9P0KJA9</accession>
<protein>
    <submittedName>
        <fullName evidence="3">Uncharacterized protein</fullName>
    </submittedName>
</protein>
<feature type="transmembrane region" description="Helical" evidence="2">
    <location>
        <begin position="49"/>
        <end position="76"/>
    </location>
</feature>
<sequence length="311" mass="33449">MREKHGMFITVQNYANVSPGFNVVIGGIVVCEVVIASVVSAVVVEAEAVASVVVVAAVVVKSAVSALVVAAAVAVVDVDSVEAVAPCVDSEEGVATVEVESVGLVVPLVSVDITVVVLSPDVVCVEGAVSDFEQKEVLRIFTHLFAMLHTPGRGVVLPVTSNKTDTSSRHTYAHLYILHQVIDATFEGLEGLINRLTGVLLCSWSISTDNYSLAEEHYFSSSDALKAQDLVANEPNEEYVISSTEGSKSFGARRYQCFRSTMGRYFTRIERIDEEEPHTSTELSEPNIVPLEPPIQVTPPKRPSGYTLRLS</sequence>
<feature type="region of interest" description="Disordered" evidence="1">
    <location>
        <begin position="273"/>
        <end position="311"/>
    </location>
</feature>
<name>A0A9P0KJA9_ACAOB</name>
<keyword evidence="4" id="KW-1185">Reference proteome</keyword>
<dbReference type="EMBL" id="CAKOFQ010006841">
    <property type="protein sequence ID" value="CAH1975976.1"/>
    <property type="molecule type" value="Genomic_DNA"/>
</dbReference>
<keyword evidence="2" id="KW-1133">Transmembrane helix</keyword>
<dbReference type="AlphaFoldDB" id="A0A9P0KJA9"/>
<evidence type="ECO:0000256" key="2">
    <source>
        <dbReference type="SAM" id="Phobius"/>
    </source>
</evidence>